<dbReference type="EMBL" id="GIFC01008019">
    <property type="protein sequence ID" value="MXU90102.1"/>
    <property type="molecule type" value="Transcribed_RNA"/>
</dbReference>
<reference evidence="1" key="1">
    <citation type="submission" date="2019-12" db="EMBL/GenBank/DDBJ databases">
        <title>An insight into the sialome of adult female Ixodes ricinus ticks feeding for 6 days.</title>
        <authorList>
            <person name="Perner J."/>
            <person name="Ribeiro J.M.C."/>
        </authorList>
    </citation>
    <scope>NUCLEOTIDE SEQUENCE</scope>
    <source>
        <strain evidence="1">Semi-engorged</strain>
        <tissue evidence="1">Salivary glands</tissue>
    </source>
</reference>
<proteinExistence type="predicted"/>
<accession>A0A6B0UK68</accession>
<dbReference type="AlphaFoldDB" id="A0A6B0UK68"/>
<organism evidence="1">
    <name type="scientific">Ixodes ricinus</name>
    <name type="common">Common tick</name>
    <name type="synonym">Acarus ricinus</name>
    <dbReference type="NCBI Taxonomy" id="34613"/>
    <lineage>
        <taxon>Eukaryota</taxon>
        <taxon>Metazoa</taxon>
        <taxon>Ecdysozoa</taxon>
        <taxon>Arthropoda</taxon>
        <taxon>Chelicerata</taxon>
        <taxon>Arachnida</taxon>
        <taxon>Acari</taxon>
        <taxon>Parasitiformes</taxon>
        <taxon>Ixodida</taxon>
        <taxon>Ixodoidea</taxon>
        <taxon>Ixodidae</taxon>
        <taxon>Ixodinae</taxon>
        <taxon>Ixodes</taxon>
    </lineage>
</organism>
<evidence type="ECO:0000313" key="1">
    <source>
        <dbReference type="EMBL" id="MXU90102.1"/>
    </source>
</evidence>
<sequence>MQLLLLQGQVLALHQHGRAVRGSPRHQLQIVQADRHARPARHVAGAPHAGPGRVHGQGGQALLLGCLLGQLRREVGAGTESKHFVEDPCSGQQELIRVRRQVAPQGDAVVVC</sequence>
<name>A0A6B0UK68_IXORI</name>
<protein>
    <submittedName>
        <fullName evidence="1">Putative secreted protein</fullName>
    </submittedName>
</protein>